<protein>
    <submittedName>
        <fullName evidence="1">Uncharacterized protein</fullName>
    </submittedName>
</protein>
<comment type="caution">
    <text evidence="1">The sequence shown here is derived from an EMBL/GenBank/DDBJ whole genome shotgun (WGS) entry which is preliminary data.</text>
</comment>
<evidence type="ECO:0000313" key="1">
    <source>
        <dbReference type="EMBL" id="RUP50913.1"/>
    </source>
</evidence>
<accession>A0A433DJ74</accession>
<name>A0A433DJ74_9FUNG</name>
<organism evidence="1 2">
    <name type="scientific">Jimgerdemannia flammicorona</name>
    <dbReference type="NCBI Taxonomy" id="994334"/>
    <lineage>
        <taxon>Eukaryota</taxon>
        <taxon>Fungi</taxon>
        <taxon>Fungi incertae sedis</taxon>
        <taxon>Mucoromycota</taxon>
        <taxon>Mucoromycotina</taxon>
        <taxon>Endogonomycetes</taxon>
        <taxon>Endogonales</taxon>
        <taxon>Endogonaceae</taxon>
        <taxon>Jimgerdemannia</taxon>
    </lineage>
</organism>
<evidence type="ECO:0000313" key="2">
    <source>
        <dbReference type="Proteomes" id="UP000268093"/>
    </source>
</evidence>
<sequence>MFWGGGKMCLRQKKEGGLSRRTTRVFSLRFLDWSCIDAFDPR</sequence>
<gene>
    <name evidence="1" type="ORF">BC936DRAFT_137144</name>
</gene>
<proteinExistence type="predicted"/>
<dbReference type="Proteomes" id="UP000268093">
    <property type="component" value="Unassembled WGS sequence"/>
</dbReference>
<dbReference type="EMBL" id="RBNI01001097">
    <property type="protein sequence ID" value="RUP50913.1"/>
    <property type="molecule type" value="Genomic_DNA"/>
</dbReference>
<reference evidence="1 2" key="1">
    <citation type="journal article" date="2018" name="New Phytol.">
        <title>Phylogenomics of Endogonaceae and evolution of mycorrhizas within Mucoromycota.</title>
        <authorList>
            <person name="Chang Y."/>
            <person name="Desiro A."/>
            <person name="Na H."/>
            <person name="Sandor L."/>
            <person name="Lipzen A."/>
            <person name="Clum A."/>
            <person name="Barry K."/>
            <person name="Grigoriev I.V."/>
            <person name="Martin F.M."/>
            <person name="Stajich J.E."/>
            <person name="Smith M.E."/>
            <person name="Bonito G."/>
            <person name="Spatafora J.W."/>
        </authorList>
    </citation>
    <scope>NUCLEOTIDE SEQUENCE [LARGE SCALE GENOMIC DNA]</scope>
    <source>
        <strain evidence="1 2">GMNB39</strain>
    </source>
</reference>
<dbReference type="AlphaFoldDB" id="A0A433DJ74"/>
<keyword evidence="2" id="KW-1185">Reference proteome</keyword>